<gene>
    <name evidence="3" type="ORF">E5676_scaffold775G00300</name>
    <name evidence="2" type="ORF">E6C27_scaffold744G00730</name>
</gene>
<dbReference type="AlphaFoldDB" id="A0A5D3BQQ7"/>
<dbReference type="EMBL" id="SSTE01018396">
    <property type="protein sequence ID" value="KAA0039596.1"/>
    <property type="molecule type" value="Genomic_DNA"/>
</dbReference>
<accession>A0A5D3BQQ7</accession>
<comment type="caution">
    <text evidence="3">The sequence shown here is derived from an EMBL/GenBank/DDBJ whole genome shotgun (WGS) entry which is preliminary data.</text>
</comment>
<dbReference type="Proteomes" id="UP000321393">
    <property type="component" value="Unassembled WGS sequence"/>
</dbReference>
<evidence type="ECO:0000256" key="1">
    <source>
        <dbReference type="SAM" id="MobiDB-lite"/>
    </source>
</evidence>
<protein>
    <submittedName>
        <fullName evidence="3">Uncharacterized protein</fullName>
    </submittedName>
</protein>
<evidence type="ECO:0000313" key="2">
    <source>
        <dbReference type="EMBL" id="KAA0039596.1"/>
    </source>
</evidence>
<evidence type="ECO:0000313" key="3">
    <source>
        <dbReference type="EMBL" id="TYK01707.1"/>
    </source>
</evidence>
<sequence length="134" mass="15040">MGDLILTNHENEDYQNRKKVKFHVITSPSLKNQRTPKEDMEDVSQGLKDGGQSTVDEQKRSEEEKKKPYFRMQLVPKSHHLSISAIAIHAHLSYGVVVAAISFSGSPSCYDIGHLRFSLSYPLYGQPSSALSHL</sequence>
<evidence type="ECO:0000313" key="5">
    <source>
        <dbReference type="Proteomes" id="UP000321947"/>
    </source>
</evidence>
<feature type="region of interest" description="Disordered" evidence="1">
    <location>
        <begin position="25"/>
        <end position="67"/>
    </location>
</feature>
<dbReference type="EMBL" id="SSTD01016048">
    <property type="protein sequence ID" value="TYK01707.1"/>
    <property type="molecule type" value="Genomic_DNA"/>
</dbReference>
<dbReference type="Proteomes" id="UP000321947">
    <property type="component" value="Unassembled WGS sequence"/>
</dbReference>
<evidence type="ECO:0000313" key="4">
    <source>
        <dbReference type="Proteomes" id="UP000321393"/>
    </source>
</evidence>
<feature type="compositionally biased region" description="Basic and acidic residues" evidence="1">
    <location>
        <begin position="56"/>
        <end position="67"/>
    </location>
</feature>
<proteinExistence type="predicted"/>
<reference evidence="4 5" key="1">
    <citation type="submission" date="2019-08" db="EMBL/GenBank/DDBJ databases">
        <title>Draft genome sequences of two oriental melons (Cucumis melo L. var makuwa).</title>
        <authorList>
            <person name="Kwon S.-Y."/>
        </authorList>
    </citation>
    <scope>NUCLEOTIDE SEQUENCE [LARGE SCALE GENOMIC DNA]</scope>
    <source>
        <strain evidence="5">cv. Chang Bougi</strain>
        <strain evidence="4">cv. SW 3</strain>
        <tissue evidence="3">Leaf</tissue>
    </source>
</reference>
<organism evidence="3 5">
    <name type="scientific">Cucumis melo var. makuwa</name>
    <name type="common">Oriental melon</name>
    <dbReference type="NCBI Taxonomy" id="1194695"/>
    <lineage>
        <taxon>Eukaryota</taxon>
        <taxon>Viridiplantae</taxon>
        <taxon>Streptophyta</taxon>
        <taxon>Embryophyta</taxon>
        <taxon>Tracheophyta</taxon>
        <taxon>Spermatophyta</taxon>
        <taxon>Magnoliopsida</taxon>
        <taxon>eudicotyledons</taxon>
        <taxon>Gunneridae</taxon>
        <taxon>Pentapetalae</taxon>
        <taxon>rosids</taxon>
        <taxon>fabids</taxon>
        <taxon>Cucurbitales</taxon>
        <taxon>Cucurbitaceae</taxon>
        <taxon>Benincaseae</taxon>
        <taxon>Cucumis</taxon>
    </lineage>
</organism>
<name>A0A5D3BQQ7_CUCMM</name>